<dbReference type="Proteomes" id="UP000594262">
    <property type="component" value="Unplaced"/>
</dbReference>
<name>A0A7M5XFB1_9CNID</name>
<feature type="signal peptide" evidence="4">
    <location>
        <begin position="1"/>
        <end position="19"/>
    </location>
</feature>
<proteinExistence type="predicted"/>
<dbReference type="EnsemblMetazoa" id="CLYHEMT021510.1">
    <property type="protein sequence ID" value="CLYHEMP021510.1"/>
    <property type="gene ID" value="CLYHEMG021510"/>
</dbReference>
<reference evidence="5" key="1">
    <citation type="submission" date="2021-01" db="UniProtKB">
        <authorList>
            <consortium name="EnsemblMetazoa"/>
        </authorList>
    </citation>
    <scope>IDENTIFICATION</scope>
</reference>
<dbReference type="SUPFAM" id="SSF57184">
    <property type="entry name" value="Growth factor receptor domain"/>
    <property type="match status" value="1"/>
</dbReference>
<keyword evidence="3 4" id="KW-0732">Signal</keyword>
<organism evidence="5 6">
    <name type="scientific">Clytia hemisphaerica</name>
    <dbReference type="NCBI Taxonomy" id="252671"/>
    <lineage>
        <taxon>Eukaryota</taxon>
        <taxon>Metazoa</taxon>
        <taxon>Cnidaria</taxon>
        <taxon>Hydrozoa</taxon>
        <taxon>Hydroidolina</taxon>
        <taxon>Leptothecata</taxon>
        <taxon>Obeliida</taxon>
        <taxon>Clytiidae</taxon>
        <taxon>Clytia</taxon>
    </lineage>
</organism>
<dbReference type="PANTHER" id="PTHR14186">
    <property type="entry name" value="INSULIN-LIKE GROWTH FACTOR BINDING PROTEIN-RELATED"/>
    <property type="match status" value="1"/>
</dbReference>
<keyword evidence="2" id="KW-0964">Secreted</keyword>
<evidence type="ECO:0008006" key="7">
    <source>
        <dbReference type="Google" id="ProtNLM"/>
    </source>
</evidence>
<dbReference type="GeneID" id="136801842"/>
<dbReference type="GO" id="GO:0005520">
    <property type="term" value="F:insulin-like growth factor binding"/>
    <property type="evidence" value="ECO:0007669"/>
    <property type="project" value="InterPro"/>
</dbReference>
<keyword evidence="6" id="KW-1185">Reference proteome</keyword>
<dbReference type="RefSeq" id="XP_066914608.1">
    <property type="nucleotide sequence ID" value="XM_067058507.1"/>
</dbReference>
<dbReference type="GO" id="GO:0001558">
    <property type="term" value="P:regulation of cell growth"/>
    <property type="evidence" value="ECO:0007669"/>
    <property type="project" value="InterPro"/>
</dbReference>
<evidence type="ECO:0000256" key="3">
    <source>
        <dbReference type="ARBA" id="ARBA00022729"/>
    </source>
</evidence>
<evidence type="ECO:0000313" key="6">
    <source>
        <dbReference type="Proteomes" id="UP000594262"/>
    </source>
</evidence>
<dbReference type="InterPro" id="IPR009030">
    <property type="entry name" value="Growth_fac_rcpt_cys_sf"/>
</dbReference>
<sequence length="147" mass="16032">MIKILVLTLVLLAIEQVNGLSILGTCQEYDCYNAPLDCQGRGSYLTEVTGNCCSACYKAAGEPCGGIHDHLGICGGKLTCVSNPGQEHLLPVNKPTGVCRRRTAPPKTKLPKKWEKLMQSGRVTNKLRSELSKLFKKIKTLSTSVFH</sequence>
<comment type="subcellular location">
    <subcellularLocation>
        <location evidence="1">Secreted</location>
    </subcellularLocation>
</comment>
<dbReference type="AlphaFoldDB" id="A0A7M5XFB1"/>
<dbReference type="GO" id="GO:0009966">
    <property type="term" value="P:regulation of signal transduction"/>
    <property type="evidence" value="ECO:0007669"/>
    <property type="project" value="TreeGrafter"/>
</dbReference>
<protein>
    <recommendedName>
        <fullName evidence="7">Cnidarian restricted protein</fullName>
    </recommendedName>
</protein>
<evidence type="ECO:0000256" key="4">
    <source>
        <dbReference type="SAM" id="SignalP"/>
    </source>
</evidence>
<evidence type="ECO:0000313" key="5">
    <source>
        <dbReference type="EnsemblMetazoa" id="CLYHEMP021510.1"/>
    </source>
</evidence>
<evidence type="ECO:0000256" key="1">
    <source>
        <dbReference type="ARBA" id="ARBA00004613"/>
    </source>
</evidence>
<feature type="chain" id="PRO_5029887986" description="Cnidarian restricted protein" evidence="4">
    <location>
        <begin position="20"/>
        <end position="147"/>
    </location>
</feature>
<dbReference type="Gene3D" id="4.10.40.20">
    <property type="match status" value="1"/>
</dbReference>
<evidence type="ECO:0000256" key="2">
    <source>
        <dbReference type="ARBA" id="ARBA00022525"/>
    </source>
</evidence>
<accession>A0A7M5XFB1</accession>
<dbReference type="InterPro" id="IPR011390">
    <property type="entry name" value="IGFBP_rP_mac25"/>
</dbReference>
<dbReference type="PANTHER" id="PTHR14186:SF20">
    <property type="entry name" value="CYSTEINE-RICH MOTOR NEURON 1 PROTEIN-LIKE"/>
    <property type="match status" value="1"/>
</dbReference>
<dbReference type="GO" id="GO:0005576">
    <property type="term" value="C:extracellular region"/>
    <property type="evidence" value="ECO:0007669"/>
    <property type="project" value="UniProtKB-SubCell"/>
</dbReference>